<keyword evidence="2" id="KW-0732">Signal</keyword>
<feature type="signal peptide" evidence="2">
    <location>
        <begin position="1"/>
        <end position="19"/>
    </location>
</feature>
<name>A0ABV0WM73_9TELE</name>
<dbReference type="Proteomes" id="UP001444071">
    <property type="component" value="Unassembled WGS sequence"/>
</dbReference>
<evidence type="ECO:0000313" key="4">
    <source>
        <dbReference type="Proteomes" id="UP001444071"/>
    </source>
</evidence>
<keyword evidence="1" id="KW-0472">Membrane</keyword>
<evidence type="ECO:0000256" key="2">
    <source>
        <dbReference type="SAM" id="SignalP"/>
    </source>
</evidence>
<organism evidence="3 4">
    <name type="scientific">Xenotaenia resolanae</name>
    <dbReference type="NCBI Taxonomy" id="208358"/>
    <lineage>
        <taxon>Eukaryota</taxon>
        <taxon>Metazoa</taxon>
        <taxon>Chordata</taxon>
        <taxon>Craniata</taxon>
        <taxon>Vertebrata</taxon>
        <taxon>Euteleostomi</taxon>
        <taxon>Actinopterygii</taxon>
        <taxon>Neopterygii</taxon>
        <taxon>Teleostei</taxon>
        <taxon>Neoteleostei</taxon>
        <taxon>Acanthomorphata</taxon>
        <taxon>Ovalentaria</taxon>
        <taxon>Atherinomorphae</taxon>
        <taxon>Cyprinodontiformes</taxon>
        <taxon>Goodeidae</taxon>
        <taxon>Xenotaenia</taxon>
    </lineage>
</organism>
<reference evidence="3 4" key="1">
    <citation type="submission" date="2021-06" db="EMBL/GenBank/DDBJ databases">
        <authorList>
            <person name="Palmer J.M."/>
        </authorList>
    </citation>
    <scope>NUCLEOTIDE SEQUENCE [LARGE SCALE GENOMIC DNA]</scope>
    <source>
        <strain evidence="3 4">XR_2019</strain>
        <tissue evidence="3">Muscle</tissue>
    </source>
</reference>
<sequence>MSSPNVSITLLLCFPLLTAVMPSYVCVCVCVCVFVYFLVWSLFLLRLSHPFLVFPDCLVSSLIGSPCCSVFVFIVPRWILVIDVLILSSSLSSFLLMSGDSLFCSGLVLYVHGFPAWISE</sequence>
<keyword evidence="1" id="KW-1133">Transmembrane helix</keyword>
<protein>
    <recommendedName>
        <fullName evidence="5">NADH dehydrogenase subunit 6</fullName>
    </recommendedName>
</protein>
<feature type="transmembrane region" description="Helical" evidence="1">
    <location>
        <begin position="57"/>
        <end position="79"/>
    </location>
</feature>
<feature type="transmembrane region" description="Helical" evidence="1">
    <location>
        <begin position="91"/>
        <end position="111"/>
    </location>
</feature>
<keyword evidence="4" id="KW-1185">Reference proteome</keyword>
<comment type="caution">
    <text evidence="3">The sequence shown here is derived from an EMBL/GenBank/DDBJ whole genome shotgun (WGS) entry which is preliminary data.</text>
</comment>
<accession>A0ABV0WM73</accession>
<gene>
    <name evidence="3" type="ORF">XENORESO_014687</name>
</gene>
<evidence type="ECO:0008006" key="5">
    <source>
        <dbReference type="Google" id="ProtNLM"/>
    </source>
</evidence>
<evidence type="ECO:0000313" key="3">
    <source>
        <dbReference type="EMBL" id="MEQ2270072.1"/>
    </source>
</evidence>
<proteinExistence type="predicted"/>
<feature type="transmembrane region" description="Helical" evidence="1">
    <location>
        <begin position="20"/>
        <end position="45"/>
    </location>
</feature>
<keyword evidence="1" id="KW-0812">Transmembrane</keyword>
<evidence type="ECO:0000256" key="1">
    <source>
        <dbReference type="SAM" id="Phobius"/>
    </source>
</evidence>
<feature type="chain" id="PRO_5046946767" description="NADH dehydrogenase subunit 6" evidence="2">
    <location>
        <begin position="20"/>
        <end position="120"/>
    </location>
</feature>
<dbReference type="EMBL" id="JAHRIM010054703">
    <property type="protein sequence ID" value="MEQ2270072.1"/>
    <property type="molecule type" value="Genomic_DNA"/>
</dbReference>